<dbReference type="GO" id="GO:0009253">
    <property type="term" value="P:peptidoglycan catabolic process"/>
    <property type="evidence" value="ECO:0007669"/>
    <property type="project" value="InterPro"/>
</dbReference>
<feature type="domain" description="MurNAc-LAA" evidence="2">
    <location>
        <begin position="67"/>
        <end position="181"/>
    </location>
</feature>
<sequence length="452" mass="48999">MGRVFLSAGHGGFENGQIDPGVIAGNTTEAAVAIKIRDLVASSLRTRQVEALIVPDDLSAAQTLNWINLRYRAGDIAIELHAEGTTNPNIRGTTAYYIANNPQRQEHADRVLEALLRKVPQLQDRGAKPDTETATGSLLFCRGVIPPSVWLEIGFLTNPDDRFLMLNRRQDVAEGIADGLIAWEGGTSLPDPIVPVPPAPTYPTIGINVNGQMYEGSGLLVNGNSFIPVDLADSLGVDLSNAANIRRLRYRNVVYIKAVDLRDFNISVGWNNTSRAVVLRSILPICVGQLDKIMGHGNSTEVQLMIFLRNTNAAAISAFPEIAKLYREEASVEGVNYDIAFTQMCLETNFLRFGGGITANSNNFGALGSATGDRPASFASAREGVRAHIQHLKAYASTEPLVQSVEDPRFRFITRGVAPLVGQLDGRWSAAANYGAQIMALVRRLYESASLL</sequence>
<dbReference type="InterPro" id="IPR002508">
    <property type="entry name" value="MurNAc-LAA_cat"/>
</dbReference>
<dbReference type="RefSeq" id="WP_264322671.1">
    <property type="nucleotide sequence ID" value="NZ_JADEXN010000372.1"/>
</dbReference>
<accession>A0A928W1Z2</accession>
<dbReference type="PANTHER" id="PTHR30404">
    <property type="entry name" value="N-ACETYLMURAMOYL-L-ALANINE AMIDASE"/>
    <property type="match status" value="1"/>
</dbReference>
<evidence type="ECO:0000313" key="3">
    <source>
        <dbReference type="EMBL" id="MBE9042511.1"/>
    </source>
</evidence>
<evidence type="ECO:0000259" key="2">
    <source>
        <dbReference type="SMART" id="SM00646"/>
    </source>
</evidence>
<dbReference type="GO" id="GO:0030288">
    <property type="term" value="C:outer membrane-bounded periplasmic space"/>
    <property type="evidence" value="ECO:0007669"/>
    <property type="project" value="TreeGrafter"/>
</dbReference>
<gene>
    <name evidence="3" type="ORF">IQ235_17205</name>
</gene>
<comment type="caution">
    <text evidence="3">The sequence shown here is derived from an EMBL/GenBank/DDBJ whole genome shotgun (WGS) entry which is preliminary data.</text>
</comment>
<dbReference type="Gene3D" id="3.40.630.40">
    <property type="entry name" value="Zn-dependent exopeptidases"/>
    <property type="match status" value="1"/>
</dbReference>
<dbReference type="CDD" id="cd02696">
    <property type="entry name" value="MurNAc-LAA"/>
    <property type="match status" value="1"/>
</dbReference>
<dbReference type="AlphaFoldDB" id="A0A928W1Z2"/>
<dbReference type="InterPro" id="IPR050695">
    <property type="entry name" value="N-acetylmuramoyl_amidase_3"/>
</dbReference>
<dbReference type="SMART" id="SM00646">
    <property type="entry name" value="Ami_3"/>
    <property type="match status" value="1"/>
</dbReference>
<dbReference type="Pfam" id="PF01520">
    <property type="entry name" value="Amidase_3"/>
    <property type="match status" value="1"/>
</dbReference>
<dbReference type="EMBL" id="JADEXN010000372">
    <property type="protein sequence ID" value="MBE9042511.1"/>
    <property type="molecule type" value="Genomic_DNA"/>
</dbReference>
<dbReference type="PANTHER" id="PTHR30404:SF0">
    <property type="entry name" value="N-ACETYLMURAMOYL-L-ALANINE AMIDASE AMIC"/>
    <property type="match status" value="1"/>
</dbReference>
<dbReference type="SUPFAM" id="SSF53187">
    <property type="entry name" value="Zn-dependent exopeptidases"/>
    <property type="match status" value="1"/>
</dbReference>
<dbReference type="Proteomes" id="UP000621799">
    <property type="component" value="Unassembled WGS sequence"/>
</dbReference>
<reference evidence="3" key="1">
    <citation type="submission" date="2020-10" db="EMBL/GenBank/DDBJ databases">
        <authorList>
            <person name="Castelo-Branco R."/>
            <person name="Eusebio N."/>
            <person name="Adriana R."/>
            <person name="Vieira A."/>
            <person name="Brugerolle De Fraissinette N."/>
            <person name="Rezende De Castro R."/>
            <person name="Schneider M.P."/>
            <person name="Vasconcelos V."/>
            <person name="Leao P.N."/>
        </authorList>
    </citation>
    <scope>NUCLEOTIDE SEQUENCE</scope>
    <source>
        <strain evidence="3">LEGE 11467</strain>
    </source>
</reference>
<dbReference type="GO" id="GO:0004040">
    <property type="term" value="F:amidase activity"/>
    <property type="evidence" value="ECO:0007669"/>
    <property type="project" value="InterPro"/>
</dbReference>
<dbReference type="GO" id="GO:0008745">
    <property type="term" value="F:N-acetylmuramoyl-L-alanine amidase activity"/>
    <property type="evidence" value="ECO:0007669"/>
    <property type="project" value="InterPro"/>
</dbReference>
<proteinExistence type="predicted"/>
<name>A0A928W1Z2_9CYAN</name>
<organism evidence="3 4">
    <name type="scientific">Zarconia navalis LEGE 11467</name>
    <dbReference type="NCBI Taxonomy" id="1828826"/>
    <lineage>
        <taxon>Bacteria</taxon>
        <taxon>Bacillati</taxon>
        <taxon>Cyanobacteriota</taxon>
        <taxon>Cyanophyceae</taxon>
        <taxon>Oscillatoriophycideae</taxon>
        <taxon>Oscillatoriales</taxon>
        <taxon>Oscillatoriales incertae sedis</taxon>
        <taxon>Zarconia</taxon>
        <taxon>Zarconia navalis</taxon>
    </lineage>
</organism>
<evidence type="ECO:0000313" key="4">
    <source>
        <dbReference type="Proteomes" id="UP000621799"/>
    </source>
</evidence>
<keyword evidence="1" id="KW-0378">Hydrolase</keyword>
<protein>
    <submittedName>
        <fullName evidence="3">N-acetylmuramoyl-L-alanine amidase</fullName>
    </submittedName>
</protein>
<keyword evidence="4" id="KW-1185">Reference proteome</keyword>
<dbReference type="InterPro" id="IPR002901">
    <property type="entry name" value="MGlyc_endo_b_GlcNAc-like_dom"/>
</dbReference>
<evidence type="ECO:0000256" key="1">
    <source>
        <dbReference type="ARBA" id="ARBA00022801"/>
    </source>
</evidence>
<dbReference type="Pfam" id="PF01832">
    <property type="entry name" value="Glucosaminidase"/>
    <property type="match status" value="1"/>
</dbReference>